<dbReference type="Gene3D" id="3.40.50.150">
    <property type="entry name" value="Vaccinia Virus protein VP39"/>
    <property type="match status" value="1"/>
</dbReference>
<organism evidence="2 3">
    <name type="scientific">Rhodoferax saidenbachensis</name>
    <dbReference type="NCBI Taxonomy" id="1484693"/>
    <lineage>
        <taxon>Bacteria</taxon>
        <taxon>Pseudomonadati</taxon>
        <taxon>Pseudomonadota</taxon>
        <taxon>Betaproteobacteria</taxon>
        <taxon>Burkholderiales</taxon>
        <taxon>Comamonadaceae</taxon>
        <taxon>Rhodoferax</taxon>
    </lineage>
</organism>
<gene>
    <name evidence="2" type="ORF">J2X15_001383</name>
</gene>
<comment type="caution">
    <text evidence="2">The sequence shown here is derived from an EMBL/GenBank/DDBJ whole genome shotgun (WGS) entry which is preliminary data.</text>
</comment>
<dbReference type="InterPro" id="IPR050508">
    <property type="entry name" value="Methyltransf_Superfamily"/>
</dbReference>
<dbReference type="EMBL" id="JAVDXO010000002">
    <property type="protein sequence ID" value="MDR7306105.1"/>
    <property type="molecule type" value="Genomic_DNA"/>
</dbReference>
<keyword evidence="3" id="KW-1185">Reference proteome</keyword>
<dbReference type="CDD" id="cd02440">
    <property type="entry name" value="AdoMet_MTases"/>
    <property type="match status" value="1"/>
</dbReference>
<evidence type="ECO:0000313" key="3">
    <source>
        <dbReference type="Proteomes" id="UP001268089"/>
    </source>
</evidence>
<dbReference type="Pfam" id="PF13847">
    <property type="entry name" value="Methyltransf_31"/>
    <property type="match status" value="1"/>
</dbReference>
<evidence type="ECO:0000313" key="2">
    <source>
        <dbReference type="EMBL" id="MDR7306105.1"/>
    </source>
</evidence>
<protein>
    <submittedName>
        <fullName evidence="2">Ubiquinone/menaquinone biosynthesis C-methylase UbiE</fullName>
    </submittedName>
</protein>
<dbReference type="RefSeq" id="WP_310340720.1">
    <property type="nucleotide sequence ID" value="NZ_JAVDXO010000002.1"/>
</dbReference>
<proteinExistence type="predicted"/>
<sequence length="290" mass="32384">MSAVVMMHLLRERFYWGSQPREPEPDLVMESEAQTQAFALAGEQDGVLAFLYLYNALQISSVLQPGDRVLDLACGPANQLIQMARLNPDMQFVGIDASPSMLQHAQSGLQRTNTRNVELQLGDITLLSGLADASFDCVTCTMSLHHLPDVTALHATMHEIRRVLKPEGRFYLVDFGRFKLRSTQRFFADDLHESVQFTEDYFNSLRAAFSVQELSAAAAKLEPGMRPYATVLAPFMVVLRSAFQRPLDAATLQRAKAGLAYLSAPQQHNFHNLANWFRMGGYPLCCVLKG</sequence>
<reference evidence="2 3" key="1">
    <citation type="submission" date="2023-07" db="EMBL/GenBank/DDBJ databases">
        <title>Sorghum-associated microbial communities from plants grown in Nebraska, USA.</title>
        <authorList>
            <person name="Schachtman D."/>
        </authorList>
    </citation>
    <scope>NUCLEOTIDE SEQUENCE [LARGE SCALE GENOMIC DNA]</scope>
    <source>
        <strain evidence="2 3">BE308</strain>
    </source>
</reference>
<keyword evidence="2" id="KW-0830">Ubiquinone</keyword>
<dbReference type="InterPro" id="IPR029063">
    <property type="entry name" value="SAM-dependent_MTases_sf"/>
</dbReference>
<evidence type="ECO:0000259" key="1">
    <source>
        <dbReference type="Pfam" id="PF13847"/>
    </source>
</evidence>
<dbReference type="PANTHER" id="PTHR42912">
    <property type="entry name" value="METHYLTRANSFERASE"/>
    <property type="match status" value="1"/>
</dbReference>
<accession>A0ABU1ZKN7</accession>
<name>A0ABU1ZKN7_9BURK</name>
<feature type="domain" description="Methyltransferase" evidence="1">
    <location>
        <begin position="65"/>
        <end position="182"/>
    </location>
</feature>
<dbReference type="SUPFAM" id="SSF53335">
    <property type="entry name" value="S-adenosyl-L-methionine-dependent methyltransferases"/>
    <property type="match status" value="1"/>
</dbReference>
<dbReference type="InterPro" id="IPR025714">
    <property type="entry name" value="Methyltranfer_dom"/>
</dbReference>
<dbReference type="Proteomes" id="UP001268089">
    <property type="component" value="Unassembled WGS sequence"/>
</dbReference>